<evidence type="ECO:0008006" key="4">
    <source>
        <dbReference type="Google" id="ProtNLM"/>
    </source>
</evidence>
<feature type="region of interest" description="Disordered" evidence="1">
    <location>
        <begin position="111"/>
        <end position="151"/>
    </location>
</feature>
<keyword evidence="3" id="KW-1185">Reference proteome</keyword>
<accession>A0A1G4T590</accession>
<dbReference type="EMBL" id="FMTT01000042">
    <property type="protein sequence ID" value="SCW76347.1"/>
    <property type="molecule type" value="Genomic_DNA"/>
</dbReference>
<dbReference type="Proteomes" id="UP000198601">
    <property type="component" value="Unassembled WGS sequence"/>
</dbReference>
<feature type="compositionally biased region" description="Polar residues" evidence="1">
    <location>
        <begin position="115"/>
        <end position="135"/>
    </location>
</feature>
<dbReference type="STRING" id="624147.SAMN04487970_104250"/>
<name>A0A1G4T590_9BACL</name>
<evidence type="ECO:0000256" key="1">
    <source>
        <dbReference type="SAM" id="MobiDB-lite"/>
    </source>
</evidence>
<gene>
    <name evidence="2" type="ORF">SAMN04487970_104250</name>
</gene>
<reference evidence="3" key="1">
    <citation type="submission" date="2016-10" db="EMBL/GenBank/DDBJ databases">
        <authorList>
            <person name="Varghese N."/>
            <person name="Submissions S."/>
        </authorList>
    </citation>
    <scope>NUCLEOTIDE SEQUENCE [LARGE SCALE GENOMIC DNA]</scope>
    <source>
        <strain evidence="3">CGMCC 1.8946</strain>
    </source>
</reference>
<evidence type="ECO:0000313" key="3">
    <source>
        <dbReference type="Proteomes" id="UP000198601"/>
    </source>
</evidence>
<protein>
    <recommendedName>
        <fullName evidence="4">SWIM-type domain-containing protein</fullName>
    </recommendedName>
</protein>
<proteinExistence type="predicted"/>
<sequence length="546" mass="62810">MLQLSMNSLVKEVYRYFSYPILERGWHYYSNDSVIDLDEDEANGMYYASVADPDGEVYFADIVPTSLKESQCDCGKNYCAHLSAGLFELCERLGLEPYKLLKPGGSAWKDAGQKAASSGETGSLSATQIRSSGTNAAGPKKPPLASVPQPNSGVESWHRYFESQIPLDRIQSIQGLHAEISRKLLPHANGWKPTLRSLYALHIQLFAMTAGDRVLSSLYQFRYNFFNSGSIDELHAYGDEIYRHVGELVRGADQGDLVQHRTLLDETAAYLAAHAFQQVRSSMPWGLVYSTIWWNLLWDEERMDREKARLNRAARNEVFTPVQADQIVAALIMFDLRVGNDQAAMKKTGRIHLHVLEVMLPFLNSFIANEQWERIISWLEFLIPAVKASRYYGIGTYFQLWDQVNQHVQLEERWKKAVFELMPGSFSYYAQTLLNRNLLQEWVDLHMAAGFMPTDFRAAELKPVESKRKDFLLPWYHYSVERCIAEKNRNAYKAAVRMMKKLKQMYKNLKQTDRWERYLEHTTVKYSRLRAFQEELAKLRSGGDGA</sequence>
<evidence type="ECO:0000313" key="2">
    <source>
        <dbReference type="EMBL" id="SCW76347.1"/>
    </source>
</evidence>
<organism evidence="2 3">
    <name type="scientific">Paenibacillus tianmuensis</name>
    <dbReference type="NCBI Taxonomy" id="624147"/>
    <lineage>
        <taxon>Bacteria</taxon>
        <taxon>Bacillati</taxon>
        <taxon>Bacillota</taxon>
        <taxon>Bacilli</taxon>
        <taxon>Bacillales</taxon>
        <taxon>Paenibacillaceae</taxon>
        <taxon>Paenibacillus</taxon>
    </lineage>
</organism>
<dbReference type="OrthoDB" id="7593573at2"/>
<dbReference type="AlphaFoldDB" id="A0A1G4T590"/>
<dbReference type="RefSeq" id="WP_090675297.1">
    <property type="nucleotide sequence ID" value="NZ_FMTT01000042.1"/>
</dbReference>